<feature type="transmembrane region" description="Helical" evidence="6">
    <location>
        <begin position="6"/>
        <end position="25"/>
    </location>
</feature>
<proteinExistence type="inferred from homology"/>
<feature type="transmembrane region" description="Helical" evidence="6">
    <location>
        <begin position="59"/>
        <end position="75"/>
    </location>
</feature>
<dbReference type="RefSeq" id="WP_349227837.1">
    <property type="nucleotide sequence ID" value="NZ_JBBNOP010000014.1"/>
</dbReference>
<feature type="transmembrane region" description="Helical" evidence="6">
    <location>
        <begin position="304"/>
        <end position="321"/>
    </location>
</feature>
<organism evidence="7 8">
    <name type="scientific">Raoultibacter massiliensis</name>
    <dbReference type="NCBI Taxonomy" id="1852371"/>
    <lineage>
        <taxon>Bacteria</taxon>
        <taxon>Bacillati</taxon>
        <taxon>Actinomycetota</taxon>
        <taxon>Coriobacteriia</taxon>
        <taxon>Eggerthellales</taxon>
        <taxon>Eggerthellaceae</taxon>
        <taxon>Raoultibacter</taxon>
    </lineage>
</organism>
<keyword evidence="3 6" id="KW-0812">Transmembrane</keyword>
<dbReference type="Pfam" id="PF01940">
    <property type="entry name" value="DUF92"/>
    <property type="match status" value="1"/>
</dbReference>
<keyword evidence="4 6" id="KW-1133">Transmembrane helix</keyword>
<dbReference type="Proteomes" id="UP001487305">
    <property type="component" value="Unassembled WGS sequence"/>
</dbReference>
<evidence type="ECO:0000256" key="1">
    <source>
        <dbReference type="ARBA" id="ARBA00004141"/>
    </source>
</evidence>
<feature type="transmembrane region" description="Helical" evidence="6">
    <location>
        <begin position="37"/>
        <end position="53"/>
    </location>
</feature>
<evidence type="ECO:0000313" key="7">
    <source>
        <dbReference type="EMBL" id="MEQ3363997.1"/>
    </source>
</evidence>
<dbReference type="PANTHER" id="PTHR13353:SF5">
    <property type="entry name" value="TRANSMEMBRANE PROTEIN 19"/>
    <property type="match status" value="1"/>
</dbReference>
<feature type="transmembrane region" description="Helical" evidence="6">
    <location>
        <begin position="407"/>
        <end position="429"/>
    </location>
</feature>
<name>A0ABV1JFX9_9ACTN</name>
<feature type="transmembrane region" description="Helical" evidence="6">
    <location>
        <begin position="207"/>
        <end position="228"/>
    </location>
</feature>
<dbReference type="PANTHER" id="PTHR13353">
    <property type="entry name" value="TRANSMEMBRANE PROTEIN 19"/>
    <property type="match status" value="1"/>
</dbReference>
<feature type="transmembrane region" description="Helical" evidence="6">
    <location>
        <begin position="327"/>
        <end position="349"/>
    </location>
</feature>
<feature type="transmembrane region" description="Helical" evidence="6">
    <location>
        <begin position="370"/>
        <end position="395"/>
    </location>
</feature>
<feature type="transmembrane region" description="Helical" evidence="6">
    <location>
        <begin position="154"/>
        <end position="187"/>
    </location>
</feature>
<keyword evidence="8" id="KW-1185">Reference proteome</keyword>
<evidence type="ECO:0000256" key="6">
    <source>
        <dbReference type="SAM" id="Phobius"/>
    </source>
</evidence>
<evidence type="ECO:0000313" key="8">
    <source>
        <dbReference type="Proteomes" id="UP001487305"/>
    </source>
</evidence>
<evidence type="ECO:0000256" key="4">
    <source>
        <dbReference type="ARBA" id="ARBA00022989"/>
    </source>
</evidence>
<reference evidence="7 8" key="1">
    <citation type="submission" date="2024-04" db="EMBL/GenBank/DDBJ databases">
        <title>Human intestinal bacterial collection.</title>
        <authorList>
            <person name="Pauvert C."/>
            <person name="Hitch T.C.A."/>
            <person name="Clavel T."/>
        </authorList>
    </citation>
    <scope>NUCLEOTIDE SEQUENCE [LARGE SCALE GENOMIC DNA]</scope>
    <source>
        <strain evidence="7 8">CLA-KB-H42</strain>
    </source>
</reference>
<evidence type="ECO:0000256" key="2">
    <source>
        <dbReference type="ARBA" id="ARBA00009012"/>
    </source>
</evidence>
<feature type="transmembrane region" description="Helical" evidence="6">
    <location>
        <begin position="266"/>
        <end position="284"/>
    </location>
</feature>
<sequence length="484" mass="50392">MQNYIGMGLSLVYVGLVLAVSGILSRKGASSEATRKFVHIALGGWWVIAALYFDSPLWAAALPAVFIVVNGYAYRKQVLRFMSREEGNTPGTVYYAVSLTALALFSFWIGNPYVGALGVFSMAFGDGFAAVIGKRYGSRKVPFSSGKTLAGSAVMFAVSFFSCAAVLLLAGRPFAVLVAALLAAAAAVFEAVSSDGLDNLTVPLGVSALYAVLFLPAAAYTPVLVGLLLSGAVAVLSIRFGLLTVAGGLGAAIVGALAFSIGGWPLWLLLMWFFGSSNIASRIMAKRSNAERRKKHETRRLRQVLANSVPFLACAVVYAITGDSRFLIVSAAALAASTADTWASEIGVFSANPPINILTGKRMQRGLSGGVSPLGLVATAIGSTTSAFLAMLLFHAFGYSVPTGPDAFFFIIACGVLGSLVDSVLGSLLQAKYRVSEKPDLVEAPSAGGRGGYVLVSGYAWVTNDAVNFMSGAIIVALGLLLVV</sequence>
<accession>A0ABV1JFX9</accession>
<evidence type="ECO:0000256" key="3">
    <source>
        <dbReference type="ARBA" id="ARBA00022692"/>
    </source>
</evidence>
<dbReference type="EMBL" id="JBBNOP010000014">
    <property type="protein sequence ID" value="MEQ3363997.1"/>
    <property type="molecule type" value="Genomic_DNA"/>
</dbReference>
<feature type="transmembrane region" description="Helical" evidence="6">
    <location>
        <begin position="466"/>
        <end position="483"/>
    </location>
</feature>
<evidence type="ECO:0000256" key="5">
    <source>
        <dbReference type="ARBA" id="ARBA00023136"/>
    </source>
</evidence>
<gene>
    <name evidence="7" type="ORF">AAA083_13520</name>
</gene>
<comment type="subcellular location">
    <subcellularLocation>
        <location evidence="1">Membrane</location>
        <topology evidence="1">Multi-pass membrane protein</topology>
    </subcellularLocation>
</comment>
<comment type="caution">
    <text evidence="7">The sequence shown here is derived from an EMBL/GenBank/DDBJ whole genome shotgun (WGS) entry which is preliminary data.</text>
</comment>
<feature type="transmembrane region" description="Helical" evidence="6">
    <location>
        <begin position="87"/>
        <end position="109"/>
    </location>
</feature>
<feature type="transmembrane region" description="Helical" evidence="6">
    <location>
        <begin position="240"/>
        <end position="260"/>
    </location>
</feature>
<keyword evidence="5 6" id="KW-0472">Membrane</keyword>
<dbReference type="InterPro" id="IPR002794">
    <property type="entry name" value="DUF92_TMEM19"/>
</dbReference>
<protein>
    <submittedName>
        <fullName evidence="7">DUF92 domain-containing protein</fullName>
    </submittedName>
</protein>
<comment type="similarity">
    <text evidence="2">Belongs to the TMEM19 family.</text>
</comment>